<name>A0ABY4SDE6_AQUTE</name>
<dbReference type="EMBL" id="CP097636">
    <property type="protein sequence ID" value="URI11014.1"/>
    <property type="molecule type" value="Genomic_DNA"/>
</dbReference>
<dbReference type="Pfam" id="PF14246">
    <property type="entry name" value="TetR_C_7"/>
    <property type="match status" value="1"/>
</dbReference>
<protein>
    <submittedName>
        <fullName evidence="6">TetR/AcrR family transcriptional regulator</fullName>
    </submittedName>
</protein>
<reference evidence="6" key="1">
    <citation type="submission" date="2022-05" db="EMBL/GenBank/DDBJ databases">
        <title>An RpoN-dependent PEP-CTERM gene is involved in floc formation of an Aquincola tertiaricarbonis strain.</title>
        <authorList>
            <person name="Qiu D."/>
            <person name="Xia M."/>
        </authorList>
    </citation>
    <scope>NUCLEOTIDE SEQUENCE</scope>
    <source>
        <strain evidence="6">RN12</strain>
    </source>
</reference>
<dbReference type="InterPro" id="IPR039536">
    <property type="entry name" value="TetR_C_Proteobacteria"/>
</dbReference>
<dbReference type="PROSITE" id="PS50977">
    <property type="entry name" value="HTH_TETR_2"/>
    <property type="match status" value="1"/>
</dbReference>
<keyword evidence="2 4" id="KW-0238">DNA-binding</keyword>
<dbReference type="Pfam" id="PF00440">
    <property type="entry name" value="TetR_N"/>
    <property type="match status" value="1"/>
</dbReference>
<evidence type="ECO:0000256" key="1">
    <source>
        <dbReference type="ARBA" id="ARBA00023015"/>
    </source>
</evidence>
<dbReference type="RefSeq" id="WP_250199212.1">
    <property type="nucleotide sequence ID" value="NZ_CP097636.1"/>
</dbReference>
<dbReference type="SUPFAM" id="SSF48498">
    <property type="entry name" value="Tetracyclin repressor-like, C-terminal domain"/>
    <property type="match status" value="1"/>
</dbReference>
<dbReference type="PRINTS" id="PR00455">
    <property type="entry name" value="HTHTETR"/>
</dbReference>
<evidence type="ECO:0000256" key="2">
    <source>
        <dbReference type="ARBA" id="ARBA00023125"/>
    </source>
</evidence>
<dbReference type="InterPro" id="IPR050109">
    <property type="entry name" value="HTH-type_TetR-like_transc_reg"/>
</dbReference>
<dbReference type="InterPro" id="IPR036271">
    <property type="entry name" value="Tet_transcr_reg_TetR-rel_C_sf"/>
</dbReference>
<feature type="DNA-binding region" description="H-T-H motif" evidence="4">
    <location>
        <begin position="41"/>
        <end position="60"/>
    </location>
</feature>
<dbReference type="SUPFAM" id="SSF46689">
    <property type="entry name" value="Homeodomain-like"/>
    <property type="match status" value="1"/>
</dbReference>
<evidence type="ECO:0000256" key="4">
    <source>
        <dbReference type="PROSITE-ProRule" id="PRU00335"/>
    </source>
</evidence>
<evidence type="ECO:0000313" key="6">
    <source>
        <dbReference type="EMBL" id="URI11014.1"/>
    </source>
</evidence>
<gene>
    <name evidence="6" type="ORF">MW290_18770</name>
</gene>
<feature type="domain" description="HTH tetR-type" evidence="5">
    <location>
        <begin position="18"/>
        <end position="78"/>
    </location>
</feature>
<evidence type="ECO:0000313" key="7">
    <source>
        <dbReference type="Proteomes" id="UP001056201"/>
    </source>
</evidence>
<proteinExistence type="predicted"/>
<dbReference type="InterPro" id="IPR001647">
    <property type="entry name" value="HTH_TetR"/>
</dbReference>
<accession>A0ABY4SDE6</accession>
<dbReference type="InterPro" id="IPR009057">
    <property type="entry name" value="Homeodomain-like_sf"/>
</dbReference>
<keyword evidence="1" id="KW-0805">Transcription regulation</keyword>
<evidence type="ECO:0000259" key="5">
    <source>
        <dbReference type="PROSITE" id="PS50977"/>
    </source>
</evidence>
<dbReference type="PANTHER" id="PTHR30055:SF234">
    <property type="entry name" value="HTH-TYPE TRANSCRIPTIONAL REGULATOR BETI"/>
    <property type="match status" value="1"/>
</dbReference>
<sequence length="221" mass="24648">MPTGSAEPARAVRQRRKEARPHELLAAALEVFVEKGFATSRSEEVAARAGVSKGTLYLYYPSKEELLKAVIRHYLGEEVRAGALEVARHEDAEPAVLFGVLADWWQRVYDSPASGVFKLIMTEARNFPDISAFYLSEVIEPGSRLIGQMLERGVQRGRLRPMNIESVTHSVILPMVMLCLHKHAVGACMQLPERSFEPAQFIRDHIALVLRGVSVDDSLPK</sequence>
<dbReference type="Gene3D" id="1.10.357.10">
    <property type="entry name" value="Tetracycline Repressor, domain 2"/>
    <property type="match status" value="1"/>
</dbReference>
<dbReference type="Proteomes" id="UP001056201">
    <property type="component" value="Chromosome 2"/>
</dbReference>
<keyword evidence="3" id="KW-0804">Transcription</keyword>
<organism evidence="6 7">
    <name type="scientific">Aquincola tertiaricarbonis</name>
    <dbReference type="NCBI Taxonomy" id="391953"/>
    <lineage>
        <taxon>Bacteria</taxon>
        <taxon>Pseudomonadati</taxon>
        <taxon>Pseudomonadota</taxon>
        <taxon>Betaproteobacteria</taxon>
        <taxon>Burkholderiales</taxon>
        <taxon>Sphaerotilaceae</taxon>
        <taxon>Aquincola</taxon>
    </lineage>
</organism>
<evidence type="ECO:0000256" key="3">
    <source>
        <dbReference type="ARBA" id="ARBA00023163"/>
    </source>
</evidence>
<dbReference type="PANTHER" id="PTHR30055">
    <property type="entry name" value="HTH-TYPE TRANSCRIPTIONAL REGULATOR RUTR"/>
    <property type="match status" value="1"/>
</dbReference>
<keyword evidence="7" id="KW-1185">Reference proteome</keyword>